<keyword evidence="1 3" id="KW-0808">Transferase</keyword>
<dbReference type="OrthoDB" id="9799681at2"/>
<dbReference type="InterPro" id="IPR050769">
    <property type="entry name" value="NAT_camello-type"/>
</dbReference>
<dbReference type="InterPro" id="IPR000182">
    <property type="entry name" value="GNAT_dom"/>
</dbReference>
<dbReference type="KEGG" id="pseg:D3H65_30755"/>
<dbReference type="EMBL" id="CP032157">
    <property type="protein sequence ID" value="AXY78108.1"/>
    <property type="molecule type" value="Genomic_DNA"/>
</dbReference>
<dbReference type="RefSeq" id="WP_119053981.1">
    <property type="nucleotide sequence ID" value="NZ_CP032157.1"/>
</dbReference>
<dbReference type="PROSITE" id="PS51186">
    <property type="entry name" value="GNAT"/>
    <property type="match status" value="1"/>
</dbReference>
<name>A0A3B7MVI4_9BACT</name>
<evidence type="ECO:0000259" key="2">
    <source>
        <dbReference type="PROSITE" id="PS51186"/>
    </source>
</evidence>
<dbReference type="Pfam" id="PF00583">
    <property type="entry name" value="Acetyltransf_1"/>
    <property type="match status" value="1"/>
</dbReference>
<dbReference type="PANTHER" id="PTHR13947:SF37">
    <property type="entry name" value="LD18367P"/>
    <property type="match status" value="1"/>
</dbReference>
<feature type="domain" description="N-acetyltransferase" evidence="2">
    <location>
        <begin position="4"/>
        <end position="154"/>
    </location>
</feature>
<dbReference type="GO" id="GO:0008080">
    <property type="term" value="F:N-acetyltransferase activity"/>
    <property type="evidence" value="ECO:0007669"/>
    <property type="project" value="InterPro"/>
</dbReference>
<dbReference type="PANTHER" id="PTHR13947">
    <property type="entry name" value="GNAT FAMILY N-ACETYLTRANSFERASE"/>
    <property type="match status" value="1"/>
</dbReference>
<evidence type="ECO:0000313" key="4">
    <source>
        <dbReference type="Proteomes" id="UP000263900"/>
    </source>
</evidence>
<accession>A0A3B7MVI4</accession>
<keyword evidence="4" id="KW-1185">Reference proteome</keyword>
<evidence type="ECO:0000256" key="1">
    <source>
        <dbReference type="ARBA" id="ARBA00022679"/>
    </source>
</evidence>
<proteinExistence type="predicted"/>
<dbReference type="Gene3D" id="3.40.630.30">
    <property type="match status" value="1"/>
</dbReference>
<evidence type="ECO:0000313" key="3">
    <source>
        <dbReference type="EMBL" id="AXY78108.1"/>
    </source>
</evidence>
<gene>
    <name evidence="3" type="ORF">D3H65_30755</name>
</gene>
<protein>
    <submittedName>
        <fullName evidence="3">N-acetyltransferase</fullName>
    </submittedName>
</protein>
<dbReference type="SUPFAM" id="SSF55729">
    <property type="entry name" value="Acyl-CoA N-acyltransferases (Nat)"/>
    <property type="match status" value="1"/>
</dbReference>
<reference evidence="3 4" key="1">
    <citation type="submission" date="2018-09" db="EMBL/GenBank/DDBJ databases">
        <title>Genome sequencing of strain 6GH32-13.</title>
        <authorList>
            <person name="Weon H.-Y."/>
            <person name="Heo J."/>
            <person name="Kwon S.-W."/>
        </authorList>
    </citation>
    <scope>NUCLEOTIDE SEQUENCE [LARGE SCALE GENOMIC DNA]</scope>
    <source>
        <strain evidence="3 4">5GH32-13</strain>
    </source>
</reference>
<dbReference type="InterPro" id="IPR016181">
    <property type="entry name" value="Acyl_CoA_acyltransferase"/>
</dbReference>
<dbReference type="Proteomes" id="UP000263900">
    <property type="component" value="Chromosome"/>
</dbReference>
<organism evidence="3 4">
    <name type="scientific">Paraflavitalea soli</name>
    <dbReference type="NCBI Taxonomy" id="2315862"/>
    <lineage>
        <taxon>Bacteria</taxon>
        <taxon>Pseudomonadati</taxon>
        <taxon>Bacteroidota</taxon>
        <taxon>Chitinophagia</taxon>
        <taxon>Chitinophagales</taxon>
        <taxon>Chitinophagaceae</taxon>
        <taxon>Paraflavitalea</taxon>
    </lineage>
</organism>
<sequence length="164" mass="19041">MSSTEIIEYDLQYQQETIDLIVGIQAGEFGVPITAEDQPDLRNVHAFYQQRNGNFWLAIDNNKVVGTIALIDIDNNQVALRKMFVHPDYRGKDKAVAWQLMQEVFAWCRLKGVKEIFLGTISQFQAAHRFYEKNGFREIKKEQLPPAFPAMPLDIIFYTYSFDK</sequence>
<dbReference type="CDD" id="cd04301">
    <property type="entry name" value="NAT_SF"/>
    <property type="match status" value="1"/>
</dbReference>
<dbReference type="AlphaFoldDB" id="A0A3B7MVI4"/>